<evidence type="ECO:0000256" key="3">
    <source>
        <dbReference type="ARBA" id="ARBA00022692"/>
    </source>
</evidence>
<dbReference type="FunFam" id="1.20.1070.10:FF:000193">
    <property type="entry name" value="Mas-related G-protein coupled receptor member E"/>
    <property type="match status" value="1"/>
</dbReference>
<dbReference type="OrthoDB" id="9450540at2759"/>
<dbReference type="PROSITE" id="PS50262">
    <property type="entry name" value="G_PROTEIN_RECEP_F1_2"/>
    <property type="match status" value="1"/>
</dbReference>
<reference evidence="14" key="1">
    <citation type="submission" date="2025-08" db="UniProtKB">
        <authorList>
            <consortium name="RefSeq"/>
        </authorList>
    </citation>
    <scope>IDENTIFICATION</scope>
    <source>
        <tissue evidence="14">Spleen</tissue>
    </source>
</reference>
<dbReference type="GO" id="GO:0004930">
    <property type="term" value="F:G protein-coupled receptor activity"/>
    <property type="evidence" value="ECO:0007669"/>
    <property type="project" value="UniProtKB-KW"/>
</dbReference>
<organism evidence="13 14">
    <name type="scientific">Chrysochloris asiatica</name>
    <name type="common">Cape golden mole</name>
    <dbReference type="NCBI Taxonomy" id="185453"/>
    <lineage>
        <taxon>Eukaryota</taxon>
        <taxon>Metazoa</taxon>
        <taxon>Chordata</taxon>
        <taxon>Craniata</taxon>
        <taxon>Vertebrata</taxon>
        <taxon>Euteleostomi</taxon>
        <taxon>Mammalia</taxon>
        <taxon>Eutheria</taxon>
        <taxon>Afrotheria</taxon>
        <taxon>Chrysochloridae</taxon>
        <taxon>Chrysochlorinae</taxon>
        <taxon>Chrysochloris</taxon>
    </lineage>
</organism>
<evidence type="ECO:0000256" key="2">
    <source>
        <dbReference type="ARBA" id="ARBA00022475"/>
    </source>
</evidence>
<feature type="transmembrane region" description="Helical" evidence="11">
    <location>
        <begin position="222"/>
        <end position="249"/>
    </location>
</feature>
<dbReference type="InterPro" id="IPR000276">
    <property type="entry name" value="GPCR_Rhodpsn"/>
</dbReference>
<dbReference type="CTD" id="386746"/>
<keyword evidence="8" id="KW-0807">Transducer</keyword>
<sequence>MFSIWRTFNNVVFYLTLLVGIGGLVGNGLLLWQLGFHIKKGPFNVYVLNLAAADFLFLGCQLAFTAVQEALGSDKLYLAITFLWFATGLWLLAVLGAERCISDIFPSCHQRCRPRHTSAGLCALVWALTLPAVLLPARACGLLRDGTRFLTCIRYQATSATWLLALVGTACGSGLILFVWVSCCSQRPRPRFYGLVLACTLLLLLCGLPFVLYWILQPLLSFLLSMFLPIATLLACVHCGAKPLVYYVLGRQPGKRESLRAIFQKALGEVDERGPAGLSLPMVHITDSGHQEALRLHKTASGLREPPTDPLLIHSPQALRRLPVGAQDSAPFGTGWLFIPPGAPEDTRGFRAEEPWLFPELKDIERGCSQEHLRQEGVSADHTQSPQPPPLTLDGPAPQALPLHDPEQAFTQTLNKVDLNPSPKPDNGSQAPALSEEDKDCNLIIRSLGNRVVLGLLQRDPRKLGHLHAVNFALSISQASLASQQWSSILVACVCWQPSTWTTGYLCMHRERDPQTALPLDVSRGLNSAGQKPNMPLFQVLRVTMTPMC</sequence>
<proteinExistence type="inferred from homology"/>
<feature type="region of interest" description="Disordered" evidence="10">
    <location>
        <begin position="416"/>
        <end position="435"/>
    </location>
</feature>
<dbReference type="InterPro" id="IPR026234">
    <property type="entry name" value="MRGPCRFAMILY"/>
</dbReference>
<dbReference type="PANTHER" id="PTHR11334:SF32">
    <property type="entry name" value="MAS-RELATED G-PROTEIN COUPLED RECEPTOR MEMBER G"/>
    <property type="match status" value="1"/>
</dbReference>
<feature type="domain" description="G-protein coupled receptors family 1 profile" evidence="12">
    <location>
        <begin position="26"/>
        <end position="246"/>
    </location>
</feature>
<evidence type="ECO:0000256" key="4">
    <source>
        <dbReference type="ARBA" id="ARBA00022989"/>
    </source>
</evidence>
<dbReference type="Proteomes" id="UP000504623">
    <property type="component" value="Unplaced"/>
</dbReference>
<keyword evidence="4 11" id="KW-1133">Transmembrane helix</keyword>
<evidence type="ECO:0000256" key="1">
    <source>
        <dbReference type="ARBA" id="ARBA00004651"/>
    </source>
</evidence>
<keyword evidence="5" id="KW-0297">G-protein coupled receptor</keyword>
<dbReference type="InterPro" id="IPR017452">
    <property type="entry name" value="GPCR_Rhodpsn_7TM"/>
</dbReference>
<dbReference type="GeneID" id="102837057"/>
<evidence type="ECO:0000256" key="7">
    <source>
        <dbReference type="ARBA" id="ARBA00023170"/>
    </source>
</evidence>
<gene>
    <name evidence="14" type="primary">MRGPRG</name>
</gene>
<dbReference type="RefSeq" id="XP_006861098.1">
    <property type="nucleotide sequence ID" value="XM_006861036.1"/>
</dbReference>
<comment type="subcellular location">
    <subcellularLocation>
        <location evidence="1">Cell membrane</location>
        <topology evidence="1">Multi-pass membrane protein</topology>
    </subcellularLocation>
</comment>
<evidence type="ECO:0000313" key="13">
    <source>
        <dbReference type="Proteomes" id="UP000504623"/>
    </source>
</evidence>
<dbReference type="GO" id="GO:0005886">
    <property type="term" value="C:plasma membrane"/>
    <property type="evidence" value="ECO:0007669"/>
    <property type="project" value="UniProtKB-SubCell"/>
</dbReference>
<keyword evidence="2" id="KW-1003">Cell membrane</keyword>
<dbReference type="PANTHER" id="PTHR11334">
    <property type="entry name" value="MAS-RELATED G-PROTEIN COUPLED RECEPTOR"/>
    <property type="match status" value="1"/>
</dbReference>
<feature type="transmembrane region" description="Helical" evidence="11">
    <location>
        <begin position="159"/>
        <end position="180"/>
    </location>
</feature>
<feature type="transmembrane region" description="Helical" evidence="11">
    <location>
        <begin position="12"/>
        <end position="31"/>
    </location>
</feature>
<keyword evidence="13" id="KW-1185">Reference proteome</keyword>
<keyword evidence="6 11" id="KW-0472">Membrane</keyword>
<evidence type="ECO:0000256" key="11">
    <source>
        <dbReference type="SAM" id="Phobius"/>
    </source>
</evidence>
<dbReference type="PRINTS" id="PR00237">
    <property type="entry name" value="GPCRRHODOPSN"/>
</dbReference>
<feature type="transmembrane region" description="Helical" evidence="11">
    <location>
        <begin position="76"/>
        <end position="97"/>
    </location>
</feature>
<dbReference type="Gene3D" id="1.20.1070.10">
    <property type="entry name" value="Rhodopsin 7-helix transmembrane proteins"/>
    <property type="match status" value="1"/>
</dbReference>
<comment type="similarity">
    <text evidence="9">Belongs to the G-protein coupled receptor 1 family. Mas subfamily.</text>
</comment>
<evidence type="ECO:0000313" key="14">
    <source>
        <dbReference type="RefSeq" id="XP_006861098.1"/>
    </source>
</evidence>
<dbReference type="PRINTS" id="PR02108">
    <property type="entry name" value="MRGPCRFAMILY"/>
</dbReference>
<feature type="transmembrane region" description="Helical" evidence="11">
    <location>
        <begin position="192"/>
        <end position="216"/>
    </location>
</feature>
<evidence type="ECO:0000256" key="6">
    <source>
        <dbReference type="ARBA" id="ARBA00023136"/>
    </source>
</evidence>
<feature type="transmembrane region" description="Helical" evidence="11">
    <location>
        <begin position="43"/>
        <end position="64"/>
    </location>
</feature>
<dbReference type="AlphaFoldDB" id="A0A9B0T9T0"/>
<evidence type="ECO:0000256" key="10">
    <source>
        <dbReference type="SAM" id="MobiDB-lite"/>
    </source>
</evidence>
<evidence type="ECO:0000256" key="8">
    <source>
        <dbReference type="ARBA" id="ARBA00023224"/>
    </source>
</evidence>
<evidence type="ECO:0000259" key="12">
    <source>
        <dbReference type="PROSITE" id="PS50262"/>
    </source>
</evidence>
<protein>
    <submittedName>
        <fullName evidence="14">Mas-related G-protein coupled receptor member G</fullName>
    </submittedName>
</protein>
<feature type="region of interest" description="Disordered" evidence="10">
    <location>
        <begin position="374"/>
        <end position="403"/>
    </location>
</feature>
<keyword evidence="7 14" id="KW-0675">Receptor</keyword>
<accession>A0A9B0T9T0</accession>
<keyword evidence="3 11" id="KW-0812">Transmembrane</keyword>
<evidence type="ECO:0000256" key="5">
    <source>
        <dbReference type="ARBA" id="ARBA00023040"/>
    </source>
</evidence>
<name>A0A9B0T9T0_CHRAS</name>
<dbReference type="SUPFAM" id="SSF81321">
    <property type="entry name" value="Family A G protein-coupled receptor-like"/>
    <property type="match status" value="1"/>
</dbReference>
<evidence type="ECO:0000256" key="9">
    <source>
        <dbReference type="ARBA" id="ARBA00061394"/>
    </source>
</evidence>
<feature type="transmembrane region" description="Helical" evidence="11">
    <location>
        <begin position="118"/>
        <end position="139"/>
    </location>
</feature>